<dbReference type="Proteomes" id="UP001159427">
    <property type="component" value="Unassembled WGS sequence"/>
</dbReference>
<dbReference type="Pfam" id="PF00001">
    <property type="entry name" value="7tm_1"/>
    <property type="match status" value="1"/>
</dbReference>
<evidence type="ECO:0000259" key="9">
    <source>
        <dbReference type="PROSITE" id="PS50262"/>
    </source>
</evidence>
<dbReference type="InterPro" id="IPR000276">
    <property type="entry name" value="GPCR_Rhodpsn"/>
</dbReference>
<reference evidence="10 11" key="1">
    <citation type="submission" date="2022-05" db="EMBL/GenBank/DDBJ databases">
        <authorList>
            <consortium name="Genoscope - CEA"/>
            <person name="William W."/>
        </authorList>
    </citation>
    <scope>NUCLEOTIDE SEQUENCE [LARGE SCALE GENOMIC DNA]</scope>
</reference>
<accession>A0ABN8M894</accession>
<evidence type="ECO:0000256" key="7">
    <source>
        <dbReference type="ARBA" id="ARBA00023224"/>
    </source>
</evidence>
<keyword evidence="4" id="KW-0297">G-protein coupled receptor</keyword>
<dbReference type="PANTHER" id="PTHR45695">
    <property type="entry name" value="LEUCOKININ RECEPTOR-RELATED"/>
    <property type="match status" value="1"/>
</dbReference>
<dbReference type="CDD" id="cd00637">
    <property type="entry name" value="7tm_classA_rhodopsin-like"/>
    <property type="match status" value="1"/>
</dbReference>
<dbReference type="PANTHER" id="PTHR45695:SF9">
    <property type="entry name" value="LEUCOKININ RECEPTOR"/>
    <property type="match status" value="1"/>
</dbReference>
<feature type="transmembrane region" description="Helical" evidence="8">
    <location>
        <begin position="252"/>
        <end position="273"/>
    </location>
</feature>
<proteinExistence type="predicted"/>
<comment type="subcellular location">
    <subcellularLocation>
        <location evidence="1">Membrane</location>
        <topology evidence="1">Multi-pass membrane protein</topology>
    </subcellularLocation>
</comment>
<organism evidence="10 11">
    <name type="scientific">Porites evermanni</name>
    <dbReference type="NCBI Taxonomy" id="104178"/>
    <lineage>
        <taxon>Eukaryota</taxon>
        <taxon>Metazoa</taxon>
        <taxon>Cnidaria</taxon>
        <taxon>Anthozoa</taxon>
        <taxon>Hexacorallia</taxon>
        <taxon>Scleractinia</taxon>
        <taxon>Fungiina</taxon>
        <taxon>Poritidae</taxon>
        <taxon>Porites</taxon>
    </lineage>
</organism>
<feature type="transmembrane region" description="Helical" evidence="8">
    <location>
        <begin position="190"/>
        <end position="212"/>
    </location>
</feature>
<keyword evidence="6" id="KW-0675">Receptor</keyword>
<evidence type="ECO:0000256" key="8">
    <source>
        <dbReference type="SAM" id="Phobius"/>
    </source>
</evidence>
<keyword evidence="3 8" id="KW-1133">Transmembrane helix</keyword>
<keyword evidence="7" id="KW-0807">Transducer</keyword>
<evidence type="ECO:0000256" key="3">
    <source>
        <dbReference type="ARBA" id="ARBA00022989"/>
    </source>
</evidence>
<keyword evidence="11" id="KW-1185">Reference proteome</keyword>
<comment type="caution">
    <text evidence="10">The sequence shown here is derived from an EMBL/GenBank/DDBJ whole genome shotgun (WGS) entry which is preliminary data.</text>
</comment>
<dbReference type="Gene3D" id="1.20.1070.10">
    <property type="entry name" value="Rhodopsin 7-helix transmembrane proteins"/>
    <property type="match status" value="1"/>
</dbReference>
<evidence type="ECO:0000256" key="1">
    <source>
        <dbReference type="ARBA" id="ARBA00004141"/>
    </source>
</evidence>
<gene>
    <name evidence="10" type="ORF">PEVE_00024720</name>
</gene>
<dbReference type="PRINTS" id="PR00237">
    <property type="entry name" value="GPCRRHODOPSN"/>
</dbReference>
<feature type="transmembrane region" description="Helical" evidence="8">
    <location>
        <begin position="58"/>
        <end position="84"/>
    </location>
</feature>
<keyword evidence="2 8" id="KW-0812">Transmembrane</keyword>
<dbReference type="EMBL" id="CALNXI010000331">
    <property type="protein sequence ID" value="CAH3024981.1"/>
    <property type="molecule type" value="Genomic_DNA"/>
</dbReference>
<feature type="transmembrane region" description="Helical" evidence="8">
    <location>
        <begin position="293"/>
        <end position="312"/>
    </location>
</feature>
<evidence type="ECO:0000313" key="10">
    <source>
        <dbReference type="EMBL" id="CAH3024981.1"/>
    </source>
</evidence>
<feature type="transmembrane region" description="Helical" evidence="8">
    <location>
        <begin position="27"/>
        <end position="46"/>
    </location>
</feature>
<feature type="domain" description="G-protein coupled receptors family 1 profile" evidence="9">
    <location>
        <begin position="35"/>
        <end position="310"/>
    </location>
</feature>
<evidence type="ECO:0000256" key="4">
    <source>
        <dbReference type="ARBA" id="ARBA00023040"/>
    </source>
</evidence>
<name>A0ABN8M894_9CNID</name>
<dbReference type="InterPro" id="IPR017452">
    <property type="entry name" value="GPCR_Rhodpsn_7TM"/>
</dbReference>
<dbReference type="PROSITE" id="PS50262">
    <property type="entry name" value="G_PROTEIN_RECEP_F1_2"/>
    <property type="match status" value="1"/>
</dbReference>
<feature type="transmembrane region" description="Helical" evidence="8">
    <location>
        <begin position="143"/>
        <end position="161"/>
    </location>
</feature>
<evidence type="ECO:0000313" key="11">
    <source>
        <dbReference type="Proteomes" id="UP001159427"/>
    </source>
</evidence>
<keyword evidence="5 8" id="KW-0472">Membrane</keyword>
<evidence type="ECO:0000256" key="2">
    <source>
        <dbReference type="ARBA" id="ARBA00022692"/>
    </source>
</evidence>
<dbReference type="SUPFAM" id="SSF81321">
    <property type="entry name" value="Family A G protein-coupled receptor-like"/>
    <property type="match status" value="1"/>
</dbReference>
<sequence length="347" mass="40067">MIDGSKKRKRQLGFQLQNSRVYERRRLIMIIGLVGNVIVVAVITTLRKRGQKASVQLFFLHLAISDLMVCLLCIPLTIFTNFNYPTEFYERDVGLCKISRFMQHFSPVISVSLLTAISIDRYLTFVKQELSCTQRPWYLRPTWLIAFAWVYGIAQTIPVFFSTNVIQIDYENSSIFYCTTTQGNKPFGKIYLIASVFFGFVIPLMVLTTSYFKVIRTIWTRNTRLSFSVDDSGSDANEIANAELLKRIRLRVVRVLVIVVICYVACWLPFAIYHGFLEQYLKEAPNPMDAVRLITYGLGIMNSICNPFIYFFNVGGKSFRSMYQRFLEVMGGRARSPMPPFDLVDRH</sequence>
<protein>
    <recommendedName>
        <fullName evidence="9">G-protein coupled receptors family 1 profile domain-containing protein</fullName>
    </recommendedName>
</protein>
<evidence type="ECO:0000256" key="5">
    <source>
        <dbReference type="ARBA" id="ARBA00023136"/>
    </source>
</evidence>
<evidence type="ECO:0000256" key="6">
    <source>
        <dbReference type="ARBA" id="ARBA00023170"/>
    </source>
</evidence>